<proteinExistence type="predicted"/>
<evidence type="ECO:0000313" key="2">
    <source>
        <dbReference type="Proteomes" id="UP000604046"/>
    </source>
</evidence>
<name>A0A812K051_9DINO</name>
<dbReference type="EMBL" id="CAJNDS010000502">
    <property type="protein sequence ID" value="CAE7212824.1"/>
    <property type="molecule type" value="Genomic_DNA"/>
</dbReference>
<dbReference type="AlphaFoldDB" id="A0A812K051"/>
<comment type="caution">
    <text evidence="1">The sequence shown here is derived from an EMBL/GenBank/DDBJ whole genome shotgun (WGS) entry which is preliminary data.</text>
</comment>
<evidence type="ECO:0000313" key="1">
    <source>
        <dbReference type="EMBL" id="CAE7212824.1"/>
    </source>
</evidence>
<keyword evidence="2" id="KW-1185">Reference proteome</keyword>
<dbReference type="Proteomes" id="UP000604046">
    <property type="component" value="Unassembled WGS sequence"/>
</dbReference>
<accession>A0A812K051</accession>
<sequence>MAACEAERRCKYFSFAQGHTCSRFDTDNCAQNSEPSHATYERVLVPPACCENGDFVHTSDACSSGDVYMKSTPHVWLPRGNKEVRLTPKPAGTGEVRWDCGRRRSGHERTGFSPPATNARIHYDGNRIDFYPKYCAPPMPRVRESPKDRGCCSIADGTVDRCSSANFIQIKVGDAEDTWKKCYKNQICEWEFPTPQTQGKALTWYCGNTEEKVRWGLYFDTLQIKFHCDGKVEWNPWWCGLATGSKAPPSVVTQFAGVVGVSTAGDLINGKDSQPLSVQEMNTKADNFVYQNKKAICEGMSAAAVYDQLLKPSSVCWRAGMTARSSLFPHHSDYGSKTSLAEEGTQFERGERESSPCVAFVEQLRSNATLLQLAASGNASEQDLYDPFQIYCQASGGTDCSKIGKERCTCYCVDPGTCTTVMAGKYAKAALAIIEMALDIVSVVFSGGTSVVAKAGAKAAAKASLKAAARKAKSAGKSLMTKAASDSAKTYVKTSAKQSMKGRLKRQVAKDFSDDWATKTTKQKFKETVKEKVNDAIETALTRAACQQYIEDVFGDVITDPAWVSSPDFRWGDGQSVTGFLEVIDITGVVGLVGIFHEADCPAPVPGAPNGESCPR</sequence>
<organism evidence="1 2">
    <name type="scientific">Symbiodinium natans</name>
    <dbReference type="NCBI Taxonomy" id="878477"/>
    <lineage>
        <taxon>Eukaryota</taxon>
        <taxon>Sar</taxon>
        <taxon>Alveolata</taxon>
        <taxon>Dinophyceae</taxon>
        <taxon>Suessiales</taxon>
        <taxon>Symbiodiniaceae</taxon>
        <taxon>Symbiodinium</taxon>
    </lineage>
</organism>
<gene>
    <name evidence="1" type="ORF">SNAT2548_LOCUS7248</name>
</gene>
<protein>
    <submittedName>
        <fullName evidence="1">Uncharacterized protein</fullName>
    </submittedName>
</protein>
<reference evidence="1" key="1">
    <citation type="submission" date="2021-02" db="EMBL/GenBank/DDBJ databases">
        <authorList>
            <person name="Dougan E. K."/>
            <person name="Rhodes N."/>
            <person name="Thang M."/>
            <person name="Chan C."/>
        </authorList>
    </citation>
    <scope>NUCLEOTIDE SEQUENCE</scope>
</reference>